<dbReference type="VEuPathDB" id="MicrosporidiaDB:M970_020320"/>
<protein>
    <submittedName>
        <fullName evidence="2">Uncharacterized protein</fullName>
    </submittedName>
</protein>
<feature type="compositionally biased region" description="Basic and acidic residues" evidence="1">
    <location>
        <begin position="211"/>
        <end position="232"/>
    </location>
</feature>
<organism evidence="2">
    <name type="scientific">Encephalitozoon cuniculi</name>
    <name type="common">Microsporidian parasite</name>
    <dbReference type="NCBI Taxonomy" id="6035"/>
    <lineage>
        <taxon>Eukaryota</taxon>
        <taxon>Fungi</taxon>
        <taxon>Fungi incertae sedis</taxon>
        <taxon>Microsporidia</taxon>
        <taxon>Unikaryonidae</taxon>
        <taxon>Encephalitozoon</taxon>
    </lineage>
</organism>
<dbReference type="EMBL" id="KC513608">
    <property type="protein sequence ID" value="AGE95582.1"/>
    <property type="molecule type" value="Genomic_DNA"/>
</dbReference>
<reference evidence="2" key="1">
    <citation type="journal article" date="2013" name="Eukaryot. Cell">
        <title>Extremely Reduced Levels of Heterozygosity in the Vertebrate Pathogen Encephalitozoon cuniculi.</title>
        <authorList>
            <person name="Selman M."/>
            <person name="Sak B."/>
            <person name="Kvac M."/>
            <person name="Farinelli L."/>
            <person name="Weiss L.M."/>
            <person name="Corradi N."/>
        </authorList>
    </citation>
    <scope>NUCLEOTIDE SEQUENCE</scope>
</reference>
<dbReference type="AlphaFoldDB" id="M1K8H8"/>
<evidence type="ECO:0000313" key="2">
    <source>
        <dbReference type="EMBL" id="AGE95582.1"/>
    </source>
</evidence>
<dbReference type="VEuPathDB" id="MicrosporidiaDB:AEWQ_020310"/>
<dbReference type="VEuPathDB" id="MicrosporidiaDB:AEWD_020340"/>
<dbReference type="VEuPathDB" id="MicrosporidiaDB:AEWR_020320"/>
<evidence type="ECO:0000256" key="1">
    <source>
        <dbReference type="SAM" id="MobiDB-lite"/>
    </source>
</evidence>
<gene>
    <name evidence="2" type="ORF">ECU02_0380</name>
</gene>
<feature type="region of interest" description="Disordered" evidence="1">
    <location>
        <begin position="189"/>
        <end position="240"/>
    </location>
</feature>
<proteinExistence type="predicted"/>
<name>M1K8H8_ENCCN</name>
<sequence>MDIKDLIVRILEGRDIGVTGEIQSMEGDVGDPHEIPTNDLLKYTAPYIKGTVSDKDGNRAEALDLFKEYCEDCEYLGLVGRETVELCKGNGRDNKVRLWRKAKEFRYDFIDWDDREWVMKLLEYFYVLSMRNIEHLSREIMLLRDTDDRKPSGRDGIECIRVDSRGRIENMLVKRNNPTMTLDEFADKIMSSMEKTGAPSAEEDESSSTSSDKHSRSELLKRDEERDEREINRGNTTGVG</sequence>
<dbReference type="VEuPathDB" id="MicrosporidiaDB:ECU02_0380"/>
<accession>M1K8H8</accession>